<organism evidence="1 2">
    <name type="scientific">Protopolystoma xenopodis</name>
    <dbReference type="NCBI Taxonomy" id="117903"/>
    <lineage>
        <taxon>Eukaryota</taxon>
        <taxon>Metazoa</taxon>
        <taxon>Spiralia</taxon>
        <taxon>Lophotrochozoa</taxon>
        <taxon>Platyhelminthes</taxon>
        <taxon>Monogenea</taxon>
        <taxon>Polyopisthocotylea</taxon>
        <taxon>Polystomatidea</taxon>
        <taxon>Polystomatidae</taxon>
        <taxon>Protopolystoma</taxon>
    </lineage>
</organism>
<proteinExistence type="predicted"/>
<keyword evidence="2" id="KW-1185">Reference proteome</keyword>
<dbReference type="AlphaFoldDB" id="A0A448WD72"/>
<gene>
    <name evidence="1" type="ORF">PXEA_LOCUS2400</name>
</gene>
<comment type="caution">
    <text evidence="1">The sequence shown here is derived from an EMBL/GenBank/DDBJ whole genome shotgun (WGS) entry which is preliminary data.</text>
</comment>
<accession>A0A448WD72</accession>
<sequence length="79" mass="8738">MVTGQQSSLEEKDKVDFNDIVTSGLAYKLLTDIIVDSTLLLEEGENLYLFICALSELRRSGHSTELRGPSDGDMSTRLT</sequence>
<name>A0A448WD72_9PLAT</name>
<evidence type="ECO:0000313" key="1">
    <source>
        <dbReference type="EMBL" id="VEL08960.1"/>
    </source>
</evidence>
<dbReference type="Proteomes" id="UP000784294">
    <property type="component" value="Unassembled WGS sequence"/>
</dbReference>
<protein>
    <submittedName>
        <fullName evidence="1">Uncharacterized protein</fullName>
    </submittedName>
</protein>
<evidence type="ECO:0000313" key="2">
    <source>
        <dbReference type="Proteomes" id="UP000784294"/>
    </source>
</evidence>
<dbReference type="EMBL" id="CAAALY010005140">
    <property type="protein sequence ID" value="VEL08960.1"/>
    <property type="molecule type" value="Genomic_DNA"/>
</dbReference>
<reference evidence="1" key="1">
    <citation type="submission" date="2018-11" db="EMBL/GenBank/DDBJ databases">
        <authorList>
            <consortium name="Pathogen Informatics"/>
        </authorList>
    </citation>
    <scope>NUCLEOTIDE SEQUENCE</scope>
</reference>